<feature type="compositionally biased region" description="Basic residues" evidence="1">
    <location>
        <begin position="52"/>
        <end position="64"/>
    </location>
</feature>
<accession>A0A699L1Y3</accession>
<name>A0A699L1Y3_TANCI</name>
<protein>
    <submittedName>
        <fullName evidence="3">Retrovirus-related Pol polyprotein from transposon TNT 1-94</fullName>
    </submittedName>
</protein>
<feature type="non-terminal residue" evidence="3">
    <location>
        <position position="1"/>
    </location>
</feature>
<comment type="caution">
    <text evidence="3">The sequence shown here is derived from an EMBL/GenBank/DDBJ whole genome shotgun (WGS) entry which is preliminary data.</text>
</comment>
<evidence type="ECO:0000256" key="1">
    <source>
        <dbReference type="SAM" id="MobiDB-lite"/>
    </source>
</evidence>
<feature type="domain" description="Retrovirus-related Pol polyprotein from transposon TNT 1-94-like beta-barrel" evidence="2">
    <location>
        <begin position="60"/>
        <end position="103"/>
    </location>
</feature>
<organism evidence="3">
    <name type="scientific">Tanacetum cinerariifolium</name>
    <name type="common">Dalmatian daisy</name>
    <name type="synonym">Chrysanthemum cinerariifolium</name>
    <dbReference type="NCBI Taxonomy" id="118510"/>
    <lineage>
        <taxon>Eukaryota</taxon>
        <taxon>Viridiplantae</taxon>
        <taxon>Streptophyta</taxon>
        <taxon>Embryophyta</taxon>
        <taxon>Tracheophyta</taxon>
        <taxon>Spermatophyta</taxon>
        <taxon>Magnoliopsida</taxon>
        <taxon>eudicotyledons</taxon>
        <taxon>Gunneridae</taxon>
        <taxon>Pentapetalae</taxon>
        <taxon>asterids</taxon>
        <taxon>campanulids</taxon>
        <taxon>Asterales</taxon>
        <taxon>Asteraceae</taxon>
        <taxon>Asteroideae</taxon>
        <taxon>Anthemideae</taxon>
        <taxon>Anthemidinae</taxon>
        <taxon>Tanacetum</taxon>
    </lineage>
</organism>
<evidence type="ECO:0000313" key="3">
    <source>
        <dbReference type="EMBL" id="GFB17019.1"/>
    </source>
</evidence>
<proteinExistence type="predicted"/>
<reference evidence="3" key="1">
    <citation type="journal article" date="2019" name="Sci. Rep.">
        <title>Draft genome of Tanacetum cinerariifolium, the natural source of mosquito coil.</title>
        <authorList>
            <person name="Yamashiro T."/>
            <person name="Shiraishi A."/>
            <person name="Satake H."/>
            <person name="Nakayama K."/>
        </authorList>
    </citation>
    <scope>NUCLEOTIDE SEQUENCE</scope>
</reference>
<dbReference type="AlphaFoldDB" id="A0A699L1Y3"/>
<dbReference type="EMBL" id="BKCJ010567267">
    <property type="protein sequence ID" value="GFB17019.1"/>
    <property type="molecule type" value="Genomic_DNA"/>
</dbReference>
<dbReference type="InterPro" id="IPR054722">
    <property type="entry name" value="PolX-like_BBD"/>
</dbReference>
<evidence type="ECO:0000259" key="2">
    <source>
        <dbReference type="Pfam" id="PF22936"/>
    </source>
</evidence>
<sequence>RGEALQAKKAKPLKRTESSNPKRSKTPTKRRGEALQAKKAKPLKRTESSNPKRSKTPTKSRCSRHMNGVKSYLYKYVEKPGPKVVFGDDSTCTTKGYGSIKCNGAKLFLEAETYLLPLAGAEDGSTPTNFSSGGRGVLQTEDLLDPRSGLI</sequence>
<feature type="region of interest" description="Disordered" evidence="1">
    <location>
        <begin position="1"/>
        <end position="64"/>
    </location>
</feature>
<dbReference type="Pfam" id="PF22936">
    <property type="entry name" value="Pol_BBD"/>
    <property type="match status" value="1"/>
</dbReference>
<gene>
    <name evidence="3" type="ORF">Tci_688990</name>
</gene>